<evidence type="ECO:0000256" key="2">
    <source>
        <dbReference type="ARBA" id="ARBA00010527"/>
    </source>
</evidence>
<evidence type="ECO:0000256" key="3">
    <source>
        <dbReference type="ARBA" id="ARBA00015325"/>
    </source>
</evidence>
<feature type="transmembrane region" description="Helical" evidence="13">
    <location>
        <begin position="439"/>
        <end position="460"/>
    </location>
</feature>
<dbReference type="InterPro" id="IPR038221">
    <property type="entry name" value="YidC_periplasmic_sf"/>
</dbReference>
<keyword evidence="18" id="KW-1185">Reference proteome</keyword>
<dbReference type="InterPro" id="IPR019998">
    <property type="entry name" value="Membr_insert_YidC"/>
</dbReference>
<evidence type="ECO:0000256" key="9">
    <source>
        <dbReference type="ARBA" id="ARBA00023136"/>
    </source>
</evidence>
<keyword evidence="5 13" id="KW-1003">Cell membrane</keyword>
<dbReference type="EMBL" id="BAABWN010000009">
    <property type="protein sequence ID" value="GAA6168988.1"/>
    <property type="molecule type" value="Genomic_DNA"/>
</dbReference>
<keyword evidence="6 13" id="KW-0812">Transmembrane</keyword>
<dbReference type="Gene3D" id="2.70.98.90">
    <property type="match status" value="1"/>
</dbReference>
<dbReference type="NCBIfam" id="TIGR03593">
    <property type="entry name" value="yidC_nterm"/>
    <property type="match status" value="1"/>
</dbReference>
<comment type="caution">
    <text evidence="17">The sequence shown here is derived from an EMBL/GenBank/DDBJ whole genome shotgun (WGS) entry which is preliminary data.</text>
</comment>
<evidence type="ECO:0000256" key="6">
    <source>
        <dbReference type="ARBA" id="ARBA00022692"/>
    </source>
</evidence>
<comment type="function">
    <text evidence="13">Required for the insertion and/or proper folding and/or complex formation of integral membrane proteins into the membrane. Involved in integration of membrane proteins that insert both dependently and independently of the Sec translocase complex, as well as at least some lipoproteins. Aids folding of multispanning membrane proteins.</text>
</comment>
<dbReference type="HAMAP" id="MF_01810">
    <property type="entry name" value="YidC_type1"/>
    <property type="match status" value="1"/>
</dbReference>
<dbReference type="InterPro" id="IPR028053">
    <property type="entry name" value="Membr_insert_YidC_N"/>
</dbReference>
<dbReference type="CDD" id="cd19961">
    <property type="entry name" value="EcYidC-like_peri"/>
    <property type="match status" value="1"/>
</dbReference>
<dbReference type="PRINTS" id="PR01900">
    <property type="entry name" value="YIDCPROTEIN"/>
</dbReference>
<feature type="domain" description="Membrane insertase YidC N-terminal" evidence="16">
    <location>
        <begin position="89"/>
        <end position="362"/>
    </location>
</feature>
<comment type="subunit">
    <text evidence="13">Interacts with the Sec translocase complex via SecD. Specifically interacts with transmembrane segments of nascent integral membrane proteins during membrane integration.</text>
</comment>
<feature type="domain" description="Membrane insertase YidC/Oxa/ALB C-terminal" evidence="15">
    <location>
        <begin position="374"/>
        <end position="552"/>
    </location>
</feature>
<evidence type="ECO:0000256" key="7">
    <source>
        <dbReference type="ARBA" id="ARBA00022927"/>
    </source>
</evidence>
<dbReference type="InterPro" id="IPR028055">
    <property type="entry name" value="YidC/Oxa/ALB_C"/>
</dbReference>
<organism evidence="17 18">
    <name type="scientific">Sessilibacter corallicola</name>
    <dbReference type="NCBI Taxonomy" id="2904075"/>
    <lineage>
        <taxon>Bacteria</taxon>
        <taxon>Pseudomonadati</taxon>
        <taxon>Pseudomonadota</taxon>
        <taxon>Gammaproteobacteria</taxon>
        <taxon>Cellvibrionales</taxon>
        <taxon>Cellvibrionaceae</taxon>
        <taxon>Sessilibacter</taxon>
    </lineage>
</organism>
<evidence type="ECO:0000313" key="18">
    <source>
        <dbReference type="Proteomes" id="UP001465153"/>
    </source>
</evidence>
<sequence>MDWQRATILAAILAVSLLLVREWVDFQDRPQEVPVASQSNSTSSDSLSTTAPSSVGEIPNTVIEDDSIPTLAGENEVAEQPVSAPTDVITVTTDTLKVEINPYGGDIVGLWLMDHYSDLESKAPFSILQQTPNSLYVAQSGLIGKNGTDKNKLRPTYTVSQSEYRLSDSSDKLNVDLNYQQGDVEITKRFTFVRGEHIVDVEYIINNQSQEQWSGAFYGQIKRDSHKPPKSGGGFGVQPFLGAAVTTEEDRYKKLDFGDLSEGEFKTDLTGGWVAMVQHYFLSAWVPPQESKNYYSLRSGGGNYLLTFQTSPFVVPTGEKHSVKASFYSGPKDIDRLEKLAPYLDLTVDYGWLWWIAKPLFHILQFIYSVVASWGWSIILLTVLIKAIFYIPSAISFRSMAKMRKLGPKMQELKERYGDDRQKISAEIMKIYRKEGVNPMAGCLPILIQMPVFLSLYWVLLESVELRHTPFLGYIDDLSVMDPYFILPLIMGATMFLQQKLNPTPPDPMQAKMMQFLPVVFTVMFLFFPAGLVLYWVVNNSLSILQQWIITRKIEAEAS</sequence>
<comment type="subcellular location">
    <subcellularLocation>
        <location evidence="1">Cell inner membrane</location>
        <topology evidence="1">Multi-pass membrane protein</topology>
    </subcellularLocation>
    <subcellularLocation>
        <location evidence="13">Cell membrane</location>
        <topology evidence="13">Multi-pass membrane protein</topology>
    </subcellularLocation>
</comment>
<evidence type="ECO:0000256" key="12">
    <source>
        <dbReference type="ARBA" id="ARBA00033342"/>
    </source>
</evidence>
<evidence type="ECO:0000256" key="14">
    <source>
        <dbReference type="SAM" id="MobiDB-lite"/>
    </source>
</evidence>
<evidence type="ECO:0000256" key="1">
    <source>
        <dbReference type="ARBA" id="ARBA00004429"/>
    </source>
</evidence>
<evidence type="ECO:0000256" key="11">
    <source>
        <dbReference type="ARBA" id="ARBA00033245"/>
    </source>
</evidence>
<feature type="compositionally biased region" description="Low complexity" evidence="14">
    <location>
        <begin position="37"/>
        <end position="54"/>
    </location>
</feature>
<feature type="transmembrane region" description="Helical" evidence="13">
    <location>
        <begin position="480"/>
        <end position="497"/>
    </location>
</feature>
<dbReference type="InterPro" id="IPR001708">
    <property type="entry name" value="YidC/ALB3/OXA1/COX18"/>
</dbReference>
<evidence type="ECO:0000256" key="13">
    <source>
        <dbReference type="HAMAP-Rule" id="MF_01810"/>
    </source>
</evidence>
<feature type="transmembrane region" description="Helical" evidence="13">
    <location>
        <begin position="517"/>
        <end position="538"/>
    </location>
</feature>
<evidence type="ECO:0000256" key="10">
    <source>
        <dbReference type="ARBA" id="ARBA00023186"/>
    </source>
</evidence>
<feature type="region of interest" description="Disordered" evidence="14">
    <location>
        <begin position="34"/>
        <end position="60"/>
    </location>
</feature>
<dbReference type="RefSeq" id="WP_353303651.1">
    <property type="nucleotide sequence ID" value="NZ_BAABWN010000009.1"/>
</dbReference>
<keyword evidence="9 13" id="KW-0472">Membrane</keyword>
<evidence type="ECO:0000259" key="16">
    <source>
        <dbReference type="Pfam" id="PF14849"/>
    </source>
</evidence>
<evidence type="ECO:0000259" key="15">
    <source>
        <dbReference type="Pfam" id="PF02096"/>
    </source>
</evidence>
<dbReference type="NCBIfam" id="NF002352">
    <property type="entry name" value="PRK01318.1-3"/>
    <property type="match status" value="1"/>
</dbReference>
<dbReference type="PANTHER" id="PTHR12428:SF65">
    <property type="entry name" value="CYTOCHROME C OXIDASE ASSEMBLY PROTEIN COX18, MITOCHONDRIAL"/>
    <property type="match status" value="1"/>
</dbReference>
<protein>
    <recommendedName>
        <fullName evidence="3 13">Membrane protein insertase YidC</fullName>
    </recommendedName>
    <alternativeName>
        <fullName evidence="12 13">Foldase YidC</fullName>
    </alternativeName>
    <alternativeName>
        <fullName evidence="11 13">Membrane integrase YidC</fullName>
    </alternativeName>
    <alternativeName>
        <fullName evidence="13">Membrane protein YidC</fullName>
    </alternativeName>
</protein>
<evidence type="ECO:0000256" key="4">
    <source>
        <dbReference type="ARBA" id="ARBA00022448"/>
    </source>
</evidence>
<proteinExistence type="inferred from homology"/>
<dbReference type="Pfam" id="PF14849">
    <property type="entry name" value="YidC_periplas"/>
    <property type="match status" value="1"/>
</dbReference>
<feature type="transmembrane region" description="Helical" evidence="13">
    <location>
        <begin position="374"/>
        <end position="395"/>
    </location>
</feature>
<evidence type="ECO:0000313" key="17">
    <source>
        <dbReference type="EMBL" id="GAA6168988.1"/>
    </source>
</evidence>
<name>A0ABQ0ABF5_9GAMM</name>
<keyword evidence="4 13" id="KW-0813">Transport</keyword>
<dbReference type="Pfam" id="PF02096">
    <property type="entry name" value="60KD_IMP"/>
    <property type="match status" value="1"/>
</dbReference>
<dbReference type="CDD" id="cd20070">
    <property type="entry name" value="5TM_YidC_Alb3"/>
    <property type="match status" value="1"/>
</dbReference>
<keyword evidence="10 13" id="KW-0143">Chaperone</keyword>
<comment type="similarity">
    <text evidence="2 13">Belongs to the OXA1/ALB3/YidC family. Type 1 subfamily.</text>
</comment>
<dbReference type="Proteomes" id="UP001465153">
    <property type="component" value="Unassembled WGS sequence"/>
</dbReference>
<evidence type="ECO:0000256" key="5">
    <source>
        <dbReference type="ARBA" id="ARBA00022475"/>
    </source>
</evidence>
<dbReference type="PRINTS" id="PR00701">
    <property type="entry name" value="60KDINNERMP"/>
</dbReference>
<dbReference type="NCBIfam" id="TIGR03592">
    <property type="entry name" value="yidC_oxa1_cterm"/>
    <property type="match status" value="1"/>
</dbReference>
<reference evidence="17 18" key="1">
    <citation type="submission" date="2024-04" db="EMBL/GenBank/DDBJ databases">
        <title>Draft genome sequence of Sessilibacter corallicola NBRC 116591.</title>
        <authorList>
            <person name="Miyakawa T."/>
            <person name="Kusuya Y."/>
            <person name="Miura T."/>
        </authorList>
    </citation>
    <scope>NUCLEOTIDE SEQUENCE [LARGE SCALE GENOMIC DNA]</scope>
    <source>
        <strain evidence="17 18">KU-00831-HH</strain>
    </source>
</reference>
<evidence type="ECO:0000256" key="8">
    <source>
        <dbReference type="ARBA" id="ARBA00022989"/>
    </source>
</evidence>
<dbReference type="PANTHER" id="PTHR12428">
    <property type="entry name" value="OXA1"/>
    <property type="match status" value="1"/>
</dbReference>
<gene>
    <name evidence="13 17" type="primary">yidC</name>
    <name evidence="17" type="ORF">NBRC116591_27990</name>
</gene>
<dbReference type="InterPro" id="IPR047196">
    <property type="entry name" value="YidC_ALB_C"/>
</dbReference>
<keyword evidence="8 13" id="KW-1133">Transmembrane helix</keyword>
<accession>A0ABQ0ABF5</accession>
<keyword evidence="7 13" id="KW-0653">Protein transport</keyword>